<dbReference type="GO" id="GO:0016286">
    <property type="term" value="F:small conductance calcium-activated potassium channel activity"/>
    <property type="evidence" value="ECO:0007669"/>
    <property type="project" value="InterPro"/>
</dbReference>
<keyword evidence="1" id="KW-0472">Membrane</keyword>
<dbReference type="Pfam" id="PF07885">
    <property type="entry name" value="Ion_trans_2"/>
    <property type="match status" value="1"/>
</dbReference>
<feature type="domain" description="Potassium channel" evidence="2">
    <location>
        <begin position="257"/>
        <end position="327"/>
    </location>
</feature>
<dbReference type="SUPFAM" id="SSF81324">
    <property type="entry name" value="Voltage-gated potassium channels"/>
    <property type="match status" value="1"/>
</dbReference>
<dbReference type="Proteomes" id="UP000198862">
    <property type="component" value="Unassembled WGS sequence"/>
</dbReference>
<keyword evidence="4" id="KW-1185">Reference proteome</keyword>
<evidence type="ECO:0000313" key="3">
    <source>
        <dbReference type="EMBL" id="SFC64834.1"/>
    </source>
</evidence>
<evidence type="ECO:0000256" key="1">
    <source>
        <dbReference type="SAM" id="Phobius"/>
    </source>
</evidence>
<feature type="transmembrane region" description="Helical" evidence="1">
    <location>
        <begin position="233"/>
        <end position="251"/>
    </location>
</feature>
<gene>
    <name evidence="3" type="ORF">SAMN02745724_02183</name>
</gene>
<organism evidence="3 4">
    <name type="scientific">Pseudoalteromonas denitrificans DSM 6059</name>
    <dbReference type="NCBI Taxonomy" id="1123010"/>
    <lineage>
        <taxon>Bacteria</taxon>
        <taxon>Pseudomonadati</taxon>
        <taxon>Pseudomonadota</taxon>
        <taxon>Gammaproteobacteria</taxon>
        <taxon>Alteromonadales</taxon>
        <taxon>Pseudoalteromonadaceae</taxon>
        <taxon>Pseudoalteromonas</taxon>
    </lineage>
</organism>
<dbReference type="Pfam" id="PF00805">
    <property type="entry name" value="Pentapeptide"/>
    <property type="match status" value="1"/>
</dbReference>
<reference evidence="3 4" key="1">
    <citation type="submission" date="2016-10" db="EMBL/GenBank/DDBJ databases">
        <authorList>
            <person name="de Groot N.N."/>
        </authorList>
    </citation>
    <scope>NUCLEOTIDE SEQUENCE [LARGE SCALE GENOMIC DNA]</scope>
    <source>
        <strain evidence="3 4">DSM 6059</strain>
    </source>
</reference>
<evidence type="ECO:0000259" key="2">
    <source>
        <dbReference type="Pfam" id="PF07885"/>
    </source>
</evidence>
<dbReference type="Gene3D" id="2.160.20.80">
    <property type="entry name" value="E3 ubiquitin-protein ligase SopA"/>
    <property type="match status" value="1"/>
</dbReference>
<dbReference type="PANTHER" id="PTHR10153">
    <property type="entry name" value="SMALL CONDUCTANCE CALCIUM-ACTIVATED POTASSIUM CHANNEL"/>
    <property type="match status" value="1"/>
</dbReference>
<feature type="transmembrane region" description="Helical" evidence="1">
    <location>
        <begin position="302"/>
        <end position="323"/>
    </location>
</feature>
<dbReference type="InterPro" id="IPR015449">
    <property type="entry name" value="K_chnl_Ca-activ_SK"/>
</dbReference>
<name>A0A1I1KVJ9_9GAMM</name>
<dbReference type="InterPro" id="IPR001646">
    <property type="entry name" value="5peptide_repeat"/>
</dbReference>
<accession>A0A1I1KVJ9</accession>
<feature type="transmembrane region" description="Helical" evidence="1">
    <location>
        <begin position="272"/>
        <end position="290"/>
    </location>
</feature>
<evidence type="ECO:0000313" key="4">
    <source>
        <dbReference type="Proteomes" id="UP000198862"/>
    </source>
</evidence>
<dbReference type="STRING" id="1123010.SAMN02745724_02183"/>
<dbReference type="SUPFAM" id="SSF141571">
    <property type="entry name" value="Pentapeptide repeat-like"/>
    <property type="match status" value="1"/>
</dbReference>
<keyword evidence="1" id="KW-0812">Transmembrane</keyword>
<dbReference type="InterPro" id="IPR013099">
    <property type="entry name" value="K_chnl_dom"/>
</dbReference>
<dbReference type="AlphaFoldDB" id="A0A1I1KVJ9"/>
<dbReference type="Gene3D" id="1.10.287.70">
    <property type="match status" value="1"/>
</dbReference>
<proteinExistence type="predicted"/>
<dbReference type="EMBL" id="FOLO01000014">
    <property type="protein sequence ID" value="SFC64834.1"/>
    <property type="molecule type" value="Genomic_DNA"/>
</dbReference>
<keyword evidence="1" id="KW-1133">Transmembrane helix</keyword>
<dbReference type="GO" id="GO:0016020">
    <property type="term" value="C:membrane"/>
    <property type="evidence" value="ECO:0007669"/>
    <property type="project" value="InterPro"/>
</dbReference>
<sequence>MLMTEKPKCRFHSPTKQKCQETDMGTGFCFWHDEKFDKSGLNLKDKLERYAKSGGLLQGLKLKRANLDGLNLVKPGSKEGYDLSGSDFYRASLKGAHLFNTKIENGSLMKANLNEANLHCCSLKDTNLLGIKLFNTRIDNINIGIKILQQTQAQSALNEGKKDIALDYYEQSEEIYRDLRKAAEFQGLFELSGKFSHQELIMRRYRYPKWSKRRIFSKFIDLLCGYGEKPLNVIFFSLSLIFCCAMCYFVFGVSQSNHIIHFSLQNSTADNISALLNSLYFSVVTFTTLGYGDITPVGYSRFIAACEAFSGSFTLALFVVVFVKKLTR</sequence>
<protein>
    <submittedName>
        <fullName evidence="3">Ion channel</fullName>
    </submittedName>
</protein>